<proteinExistence type="inferred from homology"/>
<dbReference type="InterPro" id="IPR027417">
    <property type="entry name" value="P-loop_NTPase"/>
</dbReference>
<dbReference type="AlphaFoldDB" id="A0AAN5CPE3"/>
<dbReference type="InterPro" id="IPR013641">
    <property type="entry name" value="KTI12/PSTK"/>
</dbReference>
<dbReference type="Proteomes" id="UP001328107">
    <property type="component" value="Unassembled WGS sequence"/>
</dbReference>
<feature type="non-terminal residue" evidence="5">
    <location>
        <position position="1"/>
    </location>
</feature>
<dbReference type="Gene3D" id="3.40.50.300">
    <property type="entry name" value="P-loop containing nucleotide triphosphate hydrolases"/>
    <property type="match status" value="1"/>
</dbReference>
<dbReference type="PANTHER" id="PTHR12435">
    <property type="match status" value="1"/>
</dbReference>
<comment type="similarity">
    <text evidence="3">Belongs to the KTI12 family.</text>
</comment>
<keyword evidence="1" id="KW-0547">Nucleotide-binding</keyword>
<dbReference type="GO" id="GO:0005524">
    <property type="term" value="F:ATP binding"/>
    <property type="evidence" value="ECO:0007669"/>
    <property type="project" value="UniProtKB-KW"/>
</dbReference>
<keyword evidence="2" id="KW-0067">ATP-binding</keyword>
<protein>
    <recommendedName>
        <fullName evidence="4">Protein KTI12 homolog</fullName>
    </recommendedName>
</protein>
<comment type="caution">
    <text evidence="5">The sequence shown here is derived from an EMBL/GenBank/DDBJ whole genome shotgun (WGS) entry which is preliminary data.</text>
</comment>
<organism evidence="5 6">
    <name type="scientific">Pristionchus mayeri</name>
    <dbReference type="NCBI Taxonomy" id="1317129"/>
    <lineage>
        <taxon>Eukaryota</taxon>
        <taxon>Metazoa</taxon>
        <taxon>Ecdysozoa</taxon>
        <taxon>Nematoda</taxon>
        <taxon>Chromadorea</taxon>
        <taxon>Rhabditida</taxon>
        <taxon>Rhabditina</taxon>
        <taxon>Diplogasteromorpha</taxon>
        <taxon>Diplogasteroidea</taxon>
        <taxon>Neodiplogasteridae</taxon>
        <taxon>Pristionchus</taxon>
    </lineage>
</organism>
<name>A0AAN5CPE3_9BILA</name>
<evidence type="ECO:0000256" key="4">
    <source>
        <dbReference type="ARBA" id="ARBA00026170"/>
    </source>
</evidence>
<evidence type="ECO:0000256" key="1">
    <source>
        <dbReference type="ARBA" id="ARBA00022741"/>
    </source>
</evidence>
<accession>A0AAN5CPE3</accession>
<evidence type="ECO:0000313" key="5">
    <source>
        <dbReference type="EMBL" id="GMR48213.1"/>
    </source>
</evidence>
<evidence type="ECO:0000313" key="6">
    <source>
        <dbReference type="Proteomes" id="UP001328107"/>
    </source>
</evidence>
<keyword evidence="6" id="KW-1185">Reference proteome</keyword>
<evidence type="ECO:0000256" key="2">
    <source>
        <dbReference type="ARBA" id="ARBA00022840"/>
    </source>
</evidence>
<gene>
    <name evidence="5" type="ORF">PMAYCL1PPCAC_18408</name>
</gene>
<evidence type="ECO:0000256" key="3">
    <source>
        <dbReference type="ARBA" id="ARBA00025768"/>
    </source>
</evidence>
<dbReference type="SUPFAM" id="SSF52540">
    <property type="entry name" value="P-loop containing nucleoside triphosphate hydrolases"/>
    <property type="match status" value="1"/>
</dbReference>
<dbReference type="Pfam" id="PF08433">
    <property type="entry name" value="KTI12"/>
    <property type="match status" value="1"/>
</dbReference>
<sequence length="308" mass="34922">SLIKMPFLLVTGLPASGKSTIVERIAANLRETQTKFEVVVIKDEDYAGYDRNCYTDSNKEKMHRGYIRSSLQKALVKNNIVICDAMNYIKGFRYELFLVGKTVKTTYAVLCVKCDEGTSQWLNEQKQEGESYTSTVISELFRRYESPDSRQRWDSPLFLVETGRLEKEKASDEEMEDIQFDLQHSSPRFVSLPLTEIREWLCEGVQLSENASTATAPLAPPDLLHLLDRVTQQVVQEIVSEQKLSLGGGDMVVSCAEEGSNTVRGGRIRTMGELSRLRRQFVSFTKANPVHDSKRIASLFINFLNSNK</sequence>
<reference evidence="6" key="1">
    <citation type="submission" date="2022-10" db="EMBL/GenBank/DDBJ databases">
        <title>Genome assembly of Pristionchus species.</title>
        <authorList>
            <person name="Yoshida K."/>
            <person name="Sommer R.J."/>
        </authorList>
    </citation>
    <scope>NUCLEOTIDE SEQUENCE [LARGE SCALE GENOMIC DNA]</scope>
    <source>
        <strain evidence="6">RS5460</strain>
    </source>
</reference>
<dbReference type="EMBL" id="BTRK01000004">
    <property type="protein sequence ID" value="GMR48213.1"/>
    <property type="molecule type" value="Genomic_DNA"/>
</dbReference>